<dbReference type="OrthoDB" id="8121437at2759"/>
<dbReference type="InterPro" id="IPR026096">
    <property type="entry name" value="R-trans_p"/>
</dbReference>
<evidence type="ECO:0000256" key="6">
    <source>
        <dbReference type="ARBA" id="ARBA00022989"/>
    </source>
</evidence>
<keyword evidence="5" id="KW-0862">Zinc</keyword>
<evidence type="ECO:0000256" key="7">
    <source>
        <dbReference type="ARBA" id="ARBA00023136"/>
    </source>
</evidence>
<dbReference type="STRING" id="299467.A0A443STB1"/>
<keyword evidence="7" id="KW-0472">Membrane</keyword>
<dbReference type="SMART" id="SM01328">
    <property type="entry name" value="zf-3CxxC"/>
    <property type="match status" value="1"/>
</dbReference>
<feature type="domain" description="3CxxC-type" evidence="8">
    <location>
        <begin position="41"/>
        <end position="148"/>
    </location>
</feature>
<sequence>MEQIWNEQFNKLFHIFPHNWRLLQTEQRPFGGNILYNYNDSAKVRFCCDSCGHGWTSMKGRVAFFFDITFPGIVAYTLFGQKCQKCETECYEEAMWYPEEVAKVLHNVRNEIGHIFYGLYFKPKEKMRRAGKPRTPHNSNLCQACKDGICADK</sequence>
<evidence type="ECO:0000256" key="3">
    <source>
        <dbReference type="ARBA" id="ARBA00022723"/>
    </source>
</evidence>
<evidence type="ECO:0000256" key="1">
    <source>
        <dbReference type="ARBA" id="ARBA00004167"/>
    </source>
</evidence>
<dbReference type="PANTHER" id="PTHR14402">
    <property type="entry name" value="RECEPTOR TRANSPORTING PROTEIN"/>
    <property type="match status" value="1"/>
</dbReference>
<keyword evidence="6" id="KW-1133">Transmembrane helix</keyword>
<keyword evidence="2" id="KW-0812">Transmembrane</keyword>
<dbReference type="AlphaFoldDB" id="A0A443STB1"/>
<comment type="subcellular location">
    <subcellularLocation>
        <location evidence="1">Membrane</location>
        <topology evidence="1">Single-pass membrane protein</topology>
    </subcellularLocation>
</comment>
<proteinExistence type="predicted"/>
<dbReference type="Proteomes" id="UP000288716">
    <property type="component" value="Unassembled WGS sequence"/>
</dbReference>
<protein>
    <submittedName>
        <fullName evidence="9">Receptor-transporting protein 3-like protein</fullName>
    </submittedName>
</protein>
<dbReference type="GO" id="GO:0016020">
    <property type="term" value="C:membrane"/>
    <property type="evidence" value="ECO:0007669"/>
    <property type="project" value="UniProtKB-SubCell"/>
</dbReference>
<keyword evidence="10" id="KW-1185">Reference proteome</keyword>
<dbReference type="Pfam" id="PF13695">
    <property type="entry name" value="Zn_ribbon_3CxxC"/>
    <property type="match status" value="1"/>
</dbReference>
<dbReference type="VEuPathDB" id="VectorBase:LDEU001315"/>
<evidence type="ECO:0000259" key="8">
    <source>
        <dbReference type="SMART" id="SM01328"/>
    </source>
</evidence>
<keyword evidence="4" id="KW-0863">Zinc-finger</keyword>
<comment type="caution">
    <text evidence="9">The sequence shown here is derived from an EMBL/GenBank/DDBJ whole genome shotgun (WGS) entry which is preliminary data.</text>
</comment>
<evidence type="ECO:0000256" key="4">
    <source>
        <dbReference type="ARBA" id="ARBA00022771"/>
    </source>
</evidence>
<dbReference type="InterPro" id="IPR027377">
    <property type="entry name" value="ZAR1/RTP1-5-like_Znf-3CxxC"/>
</dbReference>
<dbReference type="GO" id="GO:0008270">
    <property type="term" value="F:zinc ion binding"/>
    <property type="evidence" value="ECO:0007669"/>
    <property type="project" value="UniProtKB-KW"/>
</dbReference>
<dbReference type="PANTHER" id="PTHR14402:SF10">
    <property type="entry name" value="3CXXC-TYPE DOMAIN-CONTAINING PROTEIN"/>
    <property type="match status" value="1"/>
</dbReference>
<gene>
    <name evidence="9" type="ORF">B4U80_06065</name>
</gene>
<dbReference type="EMBL" id="NCKV01000402">
    <property type="protein sequence ID" value="RWS30722.1"/>
    <property type="molecule type" value="Genomic_DNA"/>
</dbReference>
<evidence type="ECO:0000256" key="5">
    <source>
        <dbReference type="ARBA" id="ARBA00022833"/>
    </source>
</evidence>
<organism evidence="9 10">
    <name type="scientific">Leptotrombidium deliense</name>
    <dbReference type="NCBI Taxonomy" id="299467"/>
    <lineage>
        <taxon>Eukaryota</taxon>
        <taxon>Metazoa</taxon>
        <taxon>Ecdysozoa</taxon>
        <taxon>Arthropoda</taxon>
        <taxon>Chelicerata</taxon>
        <taxon>Arachnida</taxon>
        <taxon>Acari</taxon>
        <taxon>Acariformes</taxon>
        <taxon>Trombidiformes</taxon>
        <taxon>Prostigmata</taxon>
        <taxon>Anystina</taxon>
        <taxon>Parasitengona</taxon>
        <taxon>Trombiculoidea</taxon>
        <taxon>Trombiculidae</taxon>
        <taxon>Leptotrombidium</taxon>
    </lineage>
</organism>
<dbReference type="GO" id="GO:0051205">
    <property type="term" value="P:protein insertion into membrane"/>
    <property type="evidence" value="ECO:0007669"/>
    <property type="project" value="TreeGrafter"/>
</dbReference>
<accession>A0A443STB1</accession>
<dbReference type="GO" id="GO:0006612">
    <property type="term" value="P:protein targeting to membrane"/>
    <property type="evidence" value="ECO:0007669"/>
    <property type="project" value="TreeGrafter"/>
</dbReference>
<evidence type="ECO:0000313" key="10">
    <source>
        <dbReference type="Proteomes" id="UP000288716"/>
    </source>
</evidence>
<keyword evidence="3" id="KW-0479">Metal-binding</keyword>
<name>A0A443STB1_9ACAR</name>
<reference evidence="9 10" key="1">
    <citation type="journal article" date="2018" name="Gigascience">
        <title>Genomes of trombidid mites reveal novel predicted allergens and laterally-transferred genes associated with secondary metabolism.</title>
        <authorList>
            <person name="Dong X."/>
            <person name="Chaisiri K."/>
            <person name="Xia D."/>
            <person name="Armstrong S.D."/>
            <person name="Fang Y."/>
            <person name="Donnelly M.J."/>
            <person name="Kadowaki T."/>
            <person name="McGarry J.W."/>
            <person name="Darby A.C."/>
            <person name="Makepeace B.L."/>
        </authorList>
    </citation>
    <scope>NUCLEOTIDE SEQUENCE [LARGE SCALE GENOMIC DNA]</scope>
    <source>
        <strain evidence="9">UoL-UT</strain>
    </source>
</reference>
<keyword evidence="9" id="KW-0675">Receptor</keyword>
<evidence type="ECO:0000313" key="9">
    <source>
        <dbReference type="EMBL" id="RWS30722.1"/>
    </source>
</evidence>
<dbReference type="GO" id="GO:0031849">
    <property type="term" value="F:olfactory receptor binding"/>
    <property type="evidence" value="ECO:0007669"/>
    <property type="project" value="TreeGrafter"/>
</dbReference>
<evidence type="ECO:0000256" key="2">
    <source>
        <dbReference type="ARBA" id="ARBA00022692"/>
    </source>
</evidence>